<keyword evidence="1" id="KW-0812">Transmembrane</keyword>
<keyword evidence="1" id="KW-1133">Transmembrane helix</keyword>
<dbReference type="EMBL" id="PVTE01000011">
    <property type="protein sequence ID" value="PRY37088.1"/>
    <property type="molecule type" value="Genomic_DNA"/>
</dbReference>
<feature type="transmembrane region" description="Helical" evidence="1">
    <location>
        <begin position="257"/>
        <end position="283"/>
    </location>
</feature>
<reference evidence="2 3" key="1">
    <citation type="submission" date="2018-03" db="EMBL/GenBank/DDBJ databases">
        <title>Genomic Encyclopedia of Archaeal and Bacterial Type Strains, Phase II (KMG-II): from individual species to whole genera.</title>
        <authorList>
            <person name="Goeker M."/>
        </authorList>
    </citation>
    <scope>NUCLEOTIDE SEQUENCE [LARGE SCALE GENOMIC DNA]</scope>
    <source>
        <strain evidence="2 3">DSM 28354</strain>
    </source>
</reference>
<gene>
    <name evidence="2" type="ORF">CLV58_111126</name>
</gene>
<feature type="transmembrane region" description="Helical" evidence="1">
    <location>
        <begin position="84"/>
        <end position="102"/>
    </location>
</feature>
<organism evidence="2 3">
    <name type="scientific">Spirosoma oryzae</name>
    <dbReference type="NCBI Taxonomy" id="1469603"/>
    <lineage>
        <taxon>Bacteria</taxon>
        <taxon>Pseudomonadati</taxon>
        <taxon>Bacteroidota</taxon>
        <taxon>Cytophagia</taxon>
        <taxon>Cytophagales</taxon>
        <taxon>Cytophagaceae</taxon>
        <taxon>Spirosoma</taxon>
    </lineage>
</organism>
<feature type="transmembrane region" description="Helical" evidence="1">
    <location>
        <begin position="219"/>
        <end position="237"/>
    </location>
</feature>
<evidence type="ECO:0000313" key="2">
    <source>
        <dbReference type="EMBL" id="PRY37088.1"/>
    </source>
</evidence>
<dbReference type="AlphaFoldDB" id="A0A2T0SUK9"/>
<evidence type="ECO:0000256" key="1">
    <source>
        <dbReference type="SAM" id="Phobius"/>
    </source>
</evidence>
<name>A0A2T0SUK9_9BACT</name>
<dbReference type="OrthoDB" id="1081881at2"/>
<keyword evidence="3" id="KW-1185">Reference proteome</keyword>
<feature type="transmembrane region" description="Helical" evidence="1">
    <location>
        <begin position="114"/>
        <end position="131"/>
    </location>
</feature>
<protein>
    <recommendedName>
        <fullName evidence="4">4-amino-4-deoxy-L-arabinose transferase-like glycosyltransferase</fullName>
    </recommendedName>
</protein>
<dbReference type="RefSeq" id="WP_106138563.1">
    <property type="nucleotide sequence ID" value="NZ_PVTE01000011.1"/>
</dbReference>
<feature type="transmembrane region" description="Helical" evidence="1">
    <location>
        <begin position="304"/>
        <end position="326"/>
    </location>
</feature>
<evidence type="ECO:0008006" key="4">
    <source>
        <dbReference type="Google" id="ProtNLM"/>
    </source>
</evidence>
<dbReference type="InterPro" id="IPR045691">
    <property type="entry name" value="DUF6056"/>
</dbReference>
<proteinExistence type="predicted"/>
<accession>A0A2T0SUK9</accession>
<feature type="transmembrane region" description="Helical" evidence="1">
    <location>
        <begin position="338"/>
        <end position="359"/>
    </location>
</feature>
<feature type="transmembrane region" description="Helical" evidence="1">
    <location>
        <begin position="137"/>
        <end position="159"/>
    </location>
</feature>
<keyword evidence="1" id="KW-0472">Membrane</keyword>
<evidence type="ECO:0000313" key="3">
    <source>
        <dbReference type="Proteomes" id="UP000238375"/>
    </source>
</evidence>
<sequence length="475" mass="52253">MKHLFSDRLIAIAAGLFVALTYLPLLLLSAHNHPSAADDYCFADTAVRYGFWAAQKLYYNGWTGRYFSNMLVHGSPLVWGWYDGYRLIPALTVTGFLLSVYSFTNELLRDQSRVTRLTVAGLLFFAYMVALPNTVEGFFWTSSVVAYTIPAALTLYWLAIVMRWYRLPAGLYRNLNAFWAGVLVFFIVGSGETILVLLVGMLLAMAGYRLVFQRTFDGFLAVMLVVALASAGLVFGAPGNAIRLGSNEVQGNSIVSLGMTVGILAKAVLGWLVQTPVLPLSLLSLPLLVRLNRPTSSVRTIGQLPVLLLTLIWAGVLLVLTFPSVYGLGTAPGRVMNLTYLVFLFGWFLVLAAWVGYLMRGQGAAGRWLNAGAPVPTLAQGIAGLWLIGSLVVSPTLRLQYGDLLSGDAATYDREMSQRHAQLQQSGDTLQLAPIRVYPATLVVEDIKTDSQHWWNRCQAGYYHHKTVLLTADNR</sequence>
<comment type="caution">
    <text evidence="2">The sequence shown here is derived from an EMBL/GenBank/DDBJ whole genome shotgun (WGS) entry which is preliminary data.</text>
</comment>
<dbReference type="Proteomes" id="UP000238375">
    <property type="component" value="Unassembled WGS sequence"/>
</dbReference>
<dbReference type="Pfam" id="PF19528">
    <property type="entry name" value="DUF6056"/>
    <property type="match status" value="1"/>
</dbReference>